<dbReference type="OrthoDB" id="3267993at2759"/>
<dbReference type="AlphaFoldDB" id="A0A9P5PYE5"/>
<evidence type="ECO:0000313" key="3">
    <source>
        <dbReference type="Proteomes" id="UP000772434"/>
    </source>
</evidence>
<evidence type="ECO:0000313" key="2">
    <source>
        <dbReference type="EMBL" id="KAF9070752.1"/>
    </source>
</evidence>
<dbReference type="Proteomes" id="UP000772434">
    <property type="component" value="Unassembled WGS sequence"/>
</dbReference>
<protein>
    <submittedName>
        <fullName evidence="2">Uncharacterized protein</fullName>
    </submittedName>
</protein>
<name>A0A9P5PYE5_9AGAR</name>
<feature type="compositionally biased region" description="Polar residues" evidence="1">
    <location>
        <begin position="42"/>
        <end position="63"/>
    </location>
</feature>
<feature type="region of interest" description="Disordered" evidence="1">
    <location>
        <begin position="1"/>
        <end position="22"/>
    </location>
</feature>
<evidence type="ECO:0000256" key="1">
    <source>
        <dbReference type="SAM" id="MobiDB-lite"/>
    </source>
</evidence>
<reference evidence="2" key="1">
    <citation type="submission" date="2020-11" db="EMBL/GenBank/DDBJ databases">
        <authorList>
            <consortium name="DOE Joint Genome Institute"/>
            <person name="Ahrendt S."/>
            <person name="Riley R."/>
            <person name="Andreopoulos W."/>
            <person name="Labutti K."/>
            <person name="Pangilinan J."/>
            <person name="Ruiz-Duenas F.J."/>
            <person name="Barrasa J.M."/>
            <person name="Sanchez-Garcia M."/>
            <person name="Camarero S."/>
            <person name="Miyauchi S."/>
            <person name="Serrano A."/>
            <person name="Linde D."/>
            <person name="Babiker R."/>
            <person name="Drula E."/>
            <person name="Ayuso-Fernandez I."/>
            <person name="Pacheco R."/>
            <person name="Padilla G."/>
            <person name="Ferreira P."/>
            <person name="Barriuso J."/>
            <person name="Kellner H."/>
            <person name="Castanera R."/>
            <person name="Alfaro M."/>
            <person name="Ramirez L."/>
            <person name="Pisabarro A.G."/>
            <person name="Kuo A."/>
            <person name="Tritt A."/>
            <person name="Lipzen A."/>
            <person name="He G."/>
            <person name="Yan M."/>
            <person name="Ng V."/>
            <person name="Cullen D."/>
            <person name="Martin F."/>
            <person name="Rosso M.-N."/>
            <person name="Henrissat B."/>
            <person name="Hibbett D."/>
            <person name="Martinez A.T."/>
            <person name="Grigoriev I.V."/>
        </authorList>
    </citation>
    <scope>NUCLEOTIDE SEQUENCE</scope>
    <source>
        <strain evidence="2">AH 40177</strain>
    </source>
</reference>
<gene>
    <name evidence="2" type="ORF">BDP27DRAFT_1419768</name>
</gene>
<dbReference type="EMBL" id="JADNRY010000038">
    <property type="protein sequence ID" value="KAF9070752.1"/>
    <property type="molecule type" value="Genomic_DNA"/>
</dbReference>
<comment type="caution">
    <text evidence="2">The sequence shown here is derived from an EMBL/GenBank/DDBJ whole genome shotgun (WGS) entry which is preliminary data.</text>
</comment>
<sequence>MATHNNGRLVALPSLSNGLNTLPKATSMSNLPVHNNMFVTSQHMQQSQAKLQQALHNNHSQKMSLPYGVPPSPSHPDAATLMMRKSHKTK</sequence>
<accession>A0A9P5PYE5</accession>
<keyword evidence="3" id="KW-1185">Reference proteome</keyword>
<organism evidence="2 3">
    <name type="scientific">Rhodocollybia butyracea</name>
    <dbReference type="NCBI Taxonomy" id="206335"/>
    <lineage>
        <taxon>Eukaryota</taxon>
        <taxon>Fungi</taxon>
        <taxon>Dikarya</taxon>
        <taxon>Basidiomycota</taxon>
        <taxon>Agaricomycotina</taxon>
        <taxon>Agaricomycetes</taxon>
        <taxon>Agaricomycetidae</taxon>
        <taxon>Agaricales</taxon>
        <taxon>Marasmiineae</taxon>
        <taxon>Omphalotaceae</taxon>
        <taxon>Rhodocollybia</taxon>
    </lineage>
</organism>
<feature type="region of interest" description="Disordered" evidence="1">
    <location>
        <begin position="42"/>
        <end position="90"/>
    </location>
</feature>
<proteinExistence type="predicted"/>